<keyword evidence="2" id="KW-0326">Glycosidase</keyword>
<keyword evidence="1" id="KW-0378">Hydrolase</keyword>
<name>A0A835UFM3_VANPL</name>
<comment type="caution">
    <text evidence="4">The sequence shown here is derived from an EMBL/GenBank/DDBJ whole genome shotgun (WGS) entry which is preliminary data.</text>
</comment>
<sequence>MDINCGTYLLRHTEKAVMQGKVSEEEDIDRALINLFSVQLRLGLFDGNPKKLQYGDLGPQDVCTKQHREIALEAARQGLVLLKNEMGLLPLRKHNVYSLALIGPAANKAGLLGGDYSGIPCNPVTFLDGLRDYVPSIRYAAGCADTSCLIADGFDEAARVSRAADVVVVVVGLNLTEETEDHDRMSLLLPGKQRELVNDVAGASKKPLILVLMGGGPLDVSFAKEDHRIGSILWIGYPGEVAGQVLAEALFGEFNPGN</sequence>
<gene>
    <name evidence="4" type="ORF">HPP92_022408</name>
</gene>
<dbReference type="SUPFAM" id="SSF51445">
    <property type="entry name" value="(Trans)glycosidases"/>
    <property type="match status" value="1"/>
</dbReference>
<accession>A0A835UFM3</accession>
<evidence type="ECO:0000256" key="1">
    <source>
        <dbReference type="ARBA" id="ARBA00022801"/>
    </source>
</evidence>
<dbReference type="InterPro" id="IPR017853">
    <property type="entry name" value="GH"/>
</dbReference>
<dbReference type="OrthoDB" id="47059at2759"/>
<dbReference type="InterPro" id="IPR002772">
    <property type="entry name" value="Glyco_hydro_3_C"/>
</dbReference>
<organism evidence="4 5">
    <name type="scientific">Vanilla planifolia</name>
    <name type="common">Vanilla</name>
    <dbReference type="NCBI Taxonomy" id="51239"/>
    <lineage>
        <taxon>Eukaryota</taxon>
        <taxon>Viridiplantae</taxon>
        <taxon>Streptophyta</taxon>
        <taxon>Embryophyta</taxon>
        <taxon>Tracheophyta</taxon>
        <taxon>Spermatophyta</taxon>
        <taxon>Magnoliopsida</taxon>
        <taxon>Liliopsida</taxon>
        <taxon>Asparagales</taxon>
        <taxon>Orchidaceae</taxon>
        <taxon>Vanilloideae</taxon>
        <taxon>Vanilleae</taxon>
        <taxon>Vanilla</taxon>
    </lineage>
</organism>
<feature type="domain" description="Glycoside hydrolase family 3 C-terminal" evidence="3">
    <location>
        <begin position="79"/>
        <end position="257"/>
    </location>
</feature>
<dbReference type="GO" id="GO:0009044">
    <property type="term" value="F:xylan 1,4-beta-xylosidase activity"/>
    <property type="evidence" value="ECO:0007669"/>
    <property type="project" value="InterPro"/>
</dbReference>
<dbReference type="GO" id="GO:0046556">
    <property type="term" value="F:alpha-L-arabinofuranosidase activity"/>
    <property type="evidence" value="ECO:0007669"/>
    <property type="project" value="TreeGrafter"/>
</dbReference>
<dbReference type="SUPFAM" id="SSF52279">
    <property type="entry name" value="Beta-D-glucan exohydrolase, C-terminal domain"/>
    <property type="match status" value="1"/>
</dbReference>
<dbReference type="Proteomes" id="UP000639772">
    <property type="component" value="Chromosome 12"/>
</dbReference>
<reference evidence="4 5" key="1">
    <citation type="journal article" date="2020" name="Nat. Food">
        <title>A phased Vanilla planifolia genome enables genetic improvement of flavour and production.</title>
        <authorList>
            <person name="Hasing T."/>
            <person name="Tang H."/>
            <person name="Brym M."/>
            <person name="Khazi F."/>
            <person name="Huang T."/>
            <person name="Chambers A.H."/>
        </authorList>
    </citation>
    <scope>NUCLEOTIDE SEQUENCE [LARGE SCALE GENOMIC DNA]</scope>
    <source>
        <tissue evidence="4">Leaf</tissue>
    </source>
</reference>
<dbReference type="Pfam" id="PF01915">
    <property type="entry name" value="Glyco_hydro_3_C"/>
    <property type="match status" value="1"/>
</dbReference>
<evidence type="ECO:0000259" key="3">
    <source>
        <dbReference type="Pfam" id="PF01915"/>
    </source>
</evidence>
<proteinExistence type="predicted"/>
<dbReference type="GO" id="GO:0031222">
    <property type="term" value="P:arabinan catabolic process"/>
    <property type="evidence" value="ECO:0007669"/>
    <property type="project" value="TreeGrafter"/>
</dbReference>
<dbReference type="AlphaFoldDB" id="A0A835UFM3"/>
<evidence type="ECO:0000313" key="4">
    <source>
        <dbReference type="EMBL" id="KAG0459280.1"/>
    </source>
</evidence>
<dbReference type="InterPro" id="IPR044993">
    <property type="entry name" value="BXL"/>
</dbReference>
<dbReference type="GO" id="GO:0045493">
    <property type="term" value="P:xylan catabolic process"/>
    <property type="evidence" value="ECO:0007669"/>
    <property type="project" value="InterPro"/>
</dbReference>
<dbReference type="InterPro" id="IPR036881">
    <property type="entry name" value="Glyco_hydro_3_C_sf"/>
</dbReference>
<dbReference type="EMBL" id="JADCNM010000012">
    <property type="protein sequence ID" value="KAG0459280.1"/>
    <property type="molecule type" value="Genomic_DNA"/>
</dbReference>
<evidence type="ECO:0000313" key="5">
    <source>
        <dbReference type="Proteomes" id="UP000639772"/>
    </source>
</evidence>
<dbReference type="Gene3D" id="3.40.50.1700">
    <property type="entry name" value="Glycoside hydrolase family 3 C-terminal domain"/>
    <property type="match status" value="1"/>
</dbReference>
<evidence type="ECO:0000256" key="2">
    <source>
        <dbReference type="ARBA" id="ARBA00023295"/>
    </source>
</evidence>
<dbReference type="PANTHER" id="PTHR42721:SF1">
    <property type="entry name" value="BETA-D-XYLOSIDASE 6-RELATED"/>
    <property type="match status" value="1"/>
</dbReference>
<protein>
    <recommendedName>
        <fullName evidence="3">Glycoside hydrolase family 3 C-terminal domain-containing protein</fullName>
    </recommendedName>
</protein>
<dbReference type="PANTHER" id="PTHR42721">
    <property type="entry name" value="SUGAR HYDROLASE-RELATED"/>
    <property type="match status" value="1"/>
</dbReference>